<protein>
    <submittedName>
        <fullName evidence="2">Uncharacterized protein</fullName>
    </submittedName>
</protein>
<name>A0ABP7CSE2_9MICC</name>
<evidence type="ECO:0000256" key="1">
    <source>
        <dbReference type="SAM" id="MobiDB-lite"/>
    </source>
</evidence>
<dbReference type="RefSeq" id="WP_344878843.1">
    <property type="nucleotide sequence ID" value="NZ_BAABCJ010000001.1"/>
</dbReference>
<organism evidence="2 3">
    <name type="scientific">Zhihengliuella alba</name>
    <dbReference type="NCBI Taxonomy" id="547018"/>
    <lineage>
        <taxon>Bacteria</taxon>
        <taxon>Bacillati</taxon>
        <taxon>Actinomycetota</taxon>
        <taxon>Actinomycetes</taxon>
        <taxon>Micrococcales</taxon>
        <taxon>Micrococcaceae</taxon>
        <taxon>Zhihengliuella</taxon>
    </lineage>
</organism>
<comment type="caution">
    <text evidence="2">The sequence shown here is derived from an EMBL/GenBank/DDBJ whole genome shotgun (WGS) entry which is preliminary data.</text>
</comment>
<keyword evidence="3" id="KW-1185">Reference proteome</keyword>
<feature type="region of interest" description="Disordered" evidence="1">
    <location>
        <begin position="49"/>
        <end position="70"/>
    </location>
</feature>
<evidence type="ECO:0000313" key="3">
    <source>
        <dbReference type="Proteomes" id="UP001501536"/>
    </source>
</evidence>
<sequence>MNLRRYLRQPVKLVQRNLSPEQKKQIKRVLRRGARTLPEPVQRRLKAALPARAGTPRGRRGRGATGPTDPLGLALDAQPAGVAARSGRAAAAGGDDPHRADRLVAALRSAGPALPTQRRRIAGIVAPDLATALADAEYDVVPLAPGTAAATAGETSAEALLVDLDGFGGLWAGGLTAAGTGLFSELHAAIDRARAHGATVWVVDRGPGRFTPGGAALRQDHRVELVDGPRGPEHPTEDPGDAPRGLIDVVRHVMGCTA</sequence>
<dbReference type="Proteomes" id="UP001501536">
    <property type="component" value="Unassembled WGS sequence"/>
</dbReference>
<evidence type="ECO:0000313" key="2">
    <source>
        <dbReference type="EMBL" id="GAA3693489.1"/>
    </source>
</evidence>
<dbReference type="EMBL" id="BAABCJ010000001">
    <property type="protein sequence ID" value="GAA3693489.1"/>
    <property type="molecule type" value="Genomic_DNA"/>
</dbReference>
<proteinExistence type="predicted"/>
<accession>A0ABP7CSE2</accession>
<gene>
    <name evidence="2" type="ORF">GCM10022377_02620</name>
</gene>
<reference evidence="3" key="1">
    <citation type="journal article" date="2019" name="Int. J. Syst. Evol. Microbiol.">
        <title>The Global Catalogue of Microorganisms (GCM) 10K type strain sequencing project: providing services to taxonomists for standard genome sequencing and annotation.</title>
        <authorList>
            <consortium name="The Broad Institute Genomics Platform"/>
            <consortium name="The Broad Institute Genome Sequencing Center for Infectious Disease"/>
            <person name="Wu L."/>
            <person name="Ma J."/>
        </authorList>
    </citation>
    <scope>NUCLEOTIDE SEQUENCE [LARGE SCALE GENOMIC DNA]</scope>
    <source>
        <strain evidence="3">JCM 16961</strain>
    </source>
</reference>